<reference evidence="3" key="1">
    <citation type="submission" date="2017-02" db="UniProtKB">
        <authorList>
            <consortium name="WormBaseParasite"/>
        </authorList>
    </citation>
    <scope>IDENTIFICATION</scope>
</reference>
<protein>
    <submittedName>
        <fullName evidence="3">Transcriptional regulator</fullName>
    </submittedName>
</protein>
<proteinExistence type="predicted"/>
<dbReference type="Proteomes" id="UP000267027">
    <property type="component" value="Unassembled WGS sequence"/>
</dbReference>
<dbReference type="EMBL" id="UYYA01003989">
    <property type="protein sequence ID" value="VDM58515.1"/>
    <property type="molecule type" value="Genomic_DNA"/>
</dbReference>
<keyword evidence="2" id="KW-1185">Reference proteome</keyword>
<evidence type="ECO:0000313" key="3">
    <source>
        <dbReference type="WBParaSite" id="ACOC_0000692901-mRNA-1"/>
    </source>
</evidence>
<gene>
    <name evidence="1" type="ORF">ACOC_LOCUS6930</name>
</gene>
<dbReference type="WBParaSite" id="ACOC_0000692901-mRNA-1">
    <property type="protein sequence ID" value="ACOC_0000692901-mRNA-1"/>
    <property type="gene ID" value="ACOC_0000692901"/>
</dbReference>
<name>A0A0R3PP44_ANGCS</name>
<accession>A0A0R3PP44</accession>
<organism evidence="3">
    <name type="scientific">Angiostrongylus costaricensis</name>
    <name type="common">Nematode worm</name>
    <dbReference type="NCBI Taxonomy" id="334426"/>
    <lineage>
        <taxon>Eukaryota</taxon>
        <taxon>Metazoa</taxon>
        <taxon>Ecdysozoa</taxon>
        <taxon>Nematoda</taxon>
        <taxon>Chromadorea</taxon>
        <taxon>Rhabditida</taxon>
        <taxon>Rhabditina</taxon>
        <taxon>Rhabditomorpha</taxon>
        <taxon>Strongyloidea</taxon>
        <taxon>Metastrongylidae</taxon>
        <taxon>Angiostrongylus</taxon>
    </lineage>
</organism>
<evidence type="ECO:0000313" key="2">
    <source>
        <dbReference type="Proteomes" id="UP000267027"/>
    </source>
</evidence>
<sequence>MIQRILLSYVGHYRETAKLKEDQVSATLVCTRCATYHRVFR</sequence>
<evidence type="ECO:0000313" key="1">
    <source>
        <dbReference type="EMBL" id="VDM58515.1"/>
    </source>
</evidence>
<dbReference type="AlphaFoldDB" id="A0A0R3PP44"/>
<reference evidence="1 2" key="2">
    <citation type="submission" date="2018-11" db="EMBL/GenBank/DDBJ databases">
        <authorList>
            <consortium name="Pathogen Informatics"/>
        </authorList>
    </citation>
    <scope>NUCLEOTIDE SEQUENCE [LARGE SCALE GENOMIC DNA]</scope>
    <source>
        <strain evidence="1 2">Costa Rica</strain>
    </source>
</reference>